<keyword evidence="1" id="KW-0472">Membrane</keyword>
<dbReference type="Proteomes" id="UP000603865">
    <property type="component" value="Unassembled WGS sequence"/>
</dbReference>
<gene>
    <name evidence="2" type="ORF">GCM10008957_51560</name>
</gene>
<dbReference type="AlphaFoldDB" id="A0A918FFR8"/>
<keyword evidence="1" id="KW-0812">Transmembrane</keyword>
<reference evidence="2" key="2">
    <citation type="submission" date="2020-09" db="EMBL/GenBank/DDBJ databases">
        <authorList>
            <person name="Sun Q."/>
            <person name="Ohkuma M."/>
        </authorList>
    </citation>
    <scope>NUCLEOTIDE SEQUENCE</scope>
    <source>
        <strain evidence="2">JCM 31311</strain>
    </source>
</reference>
<feature type="transmembrane region" description="Helical" evidence="1">
    <location>
        <begin position="20"/>
        <end position="37"/>
    </location>
</feature>
<dbReference type="EMBL" id="BMQL01000067">
    <property type="protein sequence ID" value="GGR35262.1"/>
    <property type="molecule type" value="Genomic_DNA"/>
</dbReference>
<protein>
    <submittedName>
        <fullName evidence="2">Uncharacterized protein</fullName>
    </submittedName>
</protein>
<organism evidence="2 3">
    <name type="scientific">Deinococcus ruber</name>
    <dbReference type="NCBI Taxonomy" id="1848197"/>
    <lineage>
        <taxon>Bacteria</taxon>
        <taxon>Thermotogati</taxon>
        <taxon>Deinococcota</taxon>
        <taxon>Deinococci</taxon>
        <taxon>Deinococcales</taxon>
        <taxon>Deinococcaceae</taxon>
        <taxon>Deinococcus</taxon>
    </lineage>
</organism>
<sequence>MRYVSGFVRFWYDFIVGDDWRVAAAVIASLALTALLVHTRIAWVVVPLAVLVFLGVSLHRAAKPK</sequence>
<reference evidence="2" key="1">
    <citation type="journal article" date="2014" name="Int. J. Syst. Evol. Microbiol.">
        <title>Complete genome sequence of Corynebacterium casei LMG S-19264T (=DSM 44701T), isolated from a smear-ripened cheese.</title>
        <authorList>
            <consortium name="US DOE Joint Genome Institute (JGI-PGF)"/>
            <person name="Walter F."/>
            <person name="Albersmeier A."/>
            <person name="Kalinowski J."/>
            <person name="Ruckert C."/>
        </authorList>
    </citation>
    <scope>NUCLEOTIDE SEQUENCE</scope>
    <source>
        <strain evidence="2">JCM 31311</strain>
    </source>
</reference>
<keyword evidence="1" id="KW-1133">Transmembrane helix</keyword>
<proteinExistence type="predicted"/>
<evidence type="ECO:0000256" key="1">
    <source>
        <dbReference type="SAM" id="Phobius"/>
    </source>
</evidence>
<evidence type="ECO:0000313" key="3">
    <source>
        <dbReference type="Proteomes" id="UP000603865"/>
    </source>
</evidence>
<comment type="caution">
    <text evidence="2">The sequence shown here is derived from an EMBL/GenBank/DDBJ whole genome shotgun (WGS) entry which is preliminary data.</text>
</comment>
<name>A0A918FFR8_9DEIO</name>
<keyword evidence="3" id="KW-1185">Reference proteome</keyword>
<dbReference type="RefSeq" id="WP_189093400.1">
    <property type="nucleotide sequence ID" value="NZ_BMQL01000067.1"/>
</dbReference>
<evidence type="ECO:0000313" key="2">
    <source>
        <dbReference type="EMBL" id="GGR35262.1"/>
    </source>
</evidence>
<accession>A0A918FFR8</accession>
<feature type="transmembrane region" description="Helical" evidence="1">
    <location>
        <begin position="44"/>
        <end position="62"/>
    </location>
</feature>